<dbReference type="Gene3D" id="3.40.1400.10">
    <property type="entry name" value="Sugar-phosphate isomerase, RpiB/LacA/LacB"/>
    <property type="match status" value="1"/>
</dbReference>
<dbReference type="GO" id="GO:0009052">
    <property type="term" value="P:pentose-phosphate shunt, non-oxidative branch"/>
    <property type="evidence" value="ECO:0007669"/>
    <property type="project" value="TreeGrafter"/>
</dbReference>
<dbReference type="InterPro" id="IPR036569">
    <property type="entry name" value="RpiB_LacA_LacB_sf"/>
</dbReference>
<dbReference type="AlphaFoldDB" id="A0A0F9JMX5"/>
<dbReference type="EMBL" id="LAZR01009715">
    <property type="protein sequence ID" value="KKM70993.1"/>
    <property type="molecule type" value="Genomic_DNA"/>
</dbReference>
<organism evidence="2">
    <name type="scientific">marine sediment metagenome</name>
    <dbReference type="NCBI Taxonomy" id="412755"/>
    <lineage>
        <taxon>unclassified sequences</taxon>
        <taxon>metagenomes</taxon>
        <taxon>ecological metagenomes</taxon>
    </lineage>
</organism>
<evidence type="ECO:0000313" key="2">
    <source>
        <dbReference type="EMBL" id="KKM70993.1"/>
    </source>
</evidence>
<protein>
    <recommendedName>
        <fullName evidence="3">Ribose 5-phosphate isomerase B</fullName>
    </recommendedName>
</protein>
<evidence type="ECO:0008006" key="3">
    <source>
        <dbReference type="Google" id="ProtNLM"/>
    </source>
</evidence>
<dbReference type="PANTHER" id="PTHR30345:SF0">
    <property type="entry name" value="DNA DAMAGE-REPAIR_TOLERATION PROTEIN DRT102"/>
    <property type="match status" value="1"/>
</dbReference>
<proteinExistence type="predicted"/>
<reference evidence="2" key="1">
    <citation type="journal article" date="2015" name="Nature">
        <title>Complex archaea that bridge the gap between prokaryotes and eukaryotes.</title>
        <authorList>
            <person name="Spang A."/>
            <person name="Saw J.H."/>
            <person name="Jorgensen S.L."/>
            <person name="Zaremba-Niedzwiedzka K."/>
            <person name="Martijn J."/>
            <person name="Lind A.E."/>
            <person name="van Eijk R."/>
            <person name="Schleper C."/>
            <person name="Guy L."/>
            <person name="Ettema T.J."/>
        </authorList>
    </citation>
    <scope>NUCLEOTIDE SEQUENCE</scope>
</reference>
<dbReference type="PIRSF" id="PIRSF005384">
    <property type="entry name" value="RpiB_LacA_B"/>
    <property type="match status" value="1"/>
</dbReference>
<dbReference type="GO" id="GO:0019316">
    <property type="term" value="P:D-allose catabolic process"/>
    <property type="evidence" value="ECO:0007669"/>
    <property type="project" value="TreeGrafter"/>
</dbReference>
<gene>
    <name evidence="2" type="ORF">LCGC14_1435150</name>
</gene>
<dbReference type="NCBIfam" id="TIGR01120">
    <property type="entry name" value="rpiB"/>
    <property type="match status" value="1"/>
</dbReference>
<keyword evidence="1" id="KW-0413">Isomerase</keyword>
<dbReference type="InterPro" id="IPR003500">
    <property type="entry name" value="RpiB_LacA_LacB"/>
</dbReference>
<dbReference type="SUPFAM" id="SSF89623">
    <property type="entry name" value="Ribose/Galactose isomerase RpiB/AlsB"/>
    <property type="match status" value="1"/>
</dbReference>
<dbReference type="GO" id="GO:0004751">
    <property type="term" value="F:ribose-5-phosphate isomerase activity"/>
    <property type="evidence" value="ECO:0007669"/>
    <property type="project" value="TreeGrafter"/>
</dbReference>
<dbReference type="Pfam" id="PF02502">
    <property type="entry name" value="LacAB_rpiB"/>
    <property type="match status" value="1"/>
</dbReference>
<dbReference type="InterPro" id="IPR004785">
    <property type="entry name" value="RpiB"/>
</dbReference>
<sequence length="155" mass="16611">MRIAIGCDHAAYEMKAHMAEILKDKGFEVLDFGTDSAKSVDYPDYARKVSEAVLSGQADKGVLICGTGIGMSMSANKYKGIRAALCSEPVSARLSRQHNDANVLCMGGRMLGLLMAGEILSTWLDTPFEGGRHQRRVDKIIALGSSDNPEGKGSC</sequence>
<accession>A0A0F9JMX5</accession>
<dbReference type="NCBIfam" id="TIGR00689">
    <property type="entry name" value="rpiB_lacA_lacB"/>
    <property type="match status" value="1"/>
</dbReference>
<comment type="caution">
    <text evidence="2">The sequence shown here is derived from an EMBL/GenBank/DDBJ whole genome shotgun (WGS) entry which is preliminary data.</text>
</comment>
<dbReference type="PANTHER" id="PTHR30345">
    <property type="entry name" value="RIBOSE-5-PHOSPHATE ISOMERASE B"/>
    <property type="match status" value="1"/>
</dbReference>
<dbReference type="NCBIfam" id="NF004051">
    <property type="entry name" value="PRK05571.1"/>
    <property type="match status" value="1"/>
</dbReference>
<evidence type="ECO:0000256" key="1">
    <source>
        <dbReference type="ARBA" id="ARBA00023235"/>
    </source>
</evidence>
<name>A0A0F9JMX5_9ZZZZ</name>